<protein>
    <submittedName>
        <fullName evidence="2">Uncharacterized protein</fullName>
    </submittedName>
</protein>
<name>A0ABN8IVQ6_9NEOP</name>
<evidence type="ECO:0000313" key="2">
    <source>
        <dbReference type="EMBL" id="CAH2068319.1"/>
    </source>
</evidence>
<reference evidence="2" key="1">
    <citation type="submission" date="2022-03" db="EMBL/GenBank/DDBJ databases">
        <authorList>
            <person name="Martin H S."/>
        </authorList>
    </citation>
    <scope>NUCLEOTIDE SEQUENCE</scope>
</reference>
<proteinExistence type="predicted"/>
<feature type="non-terminal residue" evidence="2">
    <location>
        <position position="104"/>
    </location>
</feature>
<accession>A0ABN8IVQ6</accession>
<gene>
    <name evidence="2" type="ORF">IPOD504_LOCUS14220</name>
</gene>
<organism evidence="2 3">
    <name type="scientific">Iphiclides podalirius</name>
    <name type="common">scarce swallowtail</name>
    <dbReference type="NCBI Taxonomy" id="110791"/>
    <lineage>
        <taxon>Eukaryota</taxon>
        <taxon>Metazoa</taxon>
        <taxon>Ecdysozoa</taxon>
        <taxon>Arthropoda</taxon>
        <taxon>Hexapoda</taxon>
        <taxon>Insecta</taxon>
        <taxon>Pterygota</taxon>
        <taxon>Neoptera</taxon>
        <taxon>Endopterygota</taxon>
        <taxon>Lepidoptera</taxon>
        <taxon>Glossata</taxon>
        <taxon>Ditrysia</taxon>
        <taxon>Papilionoidea</taxon>
        <taxon>Papilionidae</taxon>
        <taxon>Papilioninae</taxon>
        <taxon>Iphiclides</taxon>
    </lineage>
</organism>
<dbReference type="EMBL" id="OW152817">
    <property type="protein sequence ID" value="CAH2068319.1"/>
    <property type="molecule type" value="Genomic_DNA"/>
</dbReference>
<feature type="compositionally biased region" description="Basic residues" evidence="1">
    <location>
        <begin position="80"/>
        <end position="89"/>
    </location>
</feature>
<feature type="region of interest" description="Disordered" evidence="1">
    <location>
        <begin position="75"/>
        <end position="104"/>
    </location>
</feature>
<evidence type="ECO:0000313" key="3">
    <source>
        <dbReference type="Proteomes" id="UP000837857"/>
    </source>
</evidence>
<evidence type="ECO:0000256" key="1">
    <source>
        <dbReference type="SAM" id="MobiDB-lite"/>
    </source>
</evidence>
<sequence>MISRSGGILVEAKAAPQRPDYLSVPRLLVYFDKYRDIECMSRPHALRHGPGCSLGVTQLRRADALRKRLFSMPSAELSRRAPHSSKHPRPFVSLDALDKVQEGP</sequence>
<dbReference type="Proteomes" id="UP000837857">
    <property type="component" value="Chromosome 5"/>
</dbReference>
<keyword evidence="3" id="KW-1185">Reference proteome</keyword>